<dbReference type="InterPro" id="IPR006162">
    <property type="entry name" value="Ppantetheine_attach_site"/>
</dbReference>
<evidence type="ECO:0000256" key="2">
    <source>
        <dbReference type="ARBA" id="ARBA00022450"/>
    </source>
</evidence>
<dbReference type="CDD" id="cd05930">
    <property type="entry name" value="A_NRPS"/>
    <property type="match status" value="1"/>
</dbReference>
<evidence type="ECO:0000313" key="7">
    <source>
        <dbReference type="Proteomes" id="UP000660454"/>
    </source>
</evidence>
<feature type="domain" description="Carrier" evidence="5">
    <location>
        <begin position="1927"/>
        <end position="2002"/>
    </location>
</feature>
<dbReference type="InterPro" id="IPR001242">
    <property type="entry name" value="Condensation_dom"/>
</dbReference>
<name>A0ABQ4GJP4_9ACTN</name>
<keyword evidence="2" id="KW-0596">Phosphopantetheine</keyword>
<dbReference type="Pfam" id="PF00668">
    <property type="entry name" value="Condensation"/>
    <property type="match status" value="2"/>
</dbReference>
<dbReference type="Gene3D" id="3.40.50.12780">
    <property type="entry name" value="N-terminal domain of ligase-like"/>
    <property type="match status" value="2"/>
</dbReference>
<sequence>MKTGPLSRGQERLWFLNQLDPDDPSYNTAYAYRLRGELDVAALEAAFGAVAARHDALRTRFVQVDGRPAAVVEPPAPVTIEQVAAGSEDEAGRIVRARTNAAFDLAERPPFRVTLVRLGPADHVLCVVLHHINGDGWSLNVLRTEVAAHYAGRALPETLPPQYGDHVRTRDDRADLNRADLDWWVSRLTGAPVLELPADRPRPATRGTAGGEVRFRIPPELAAKVAESARQARCTPYMLLLAAYQALLSRHSGQTDFCVGTPSAGRDSTELEQMIGYLSTTMVLRCDLSGSPSFAELLRRTRRAVLDALAHRDVSFERLIGVLGVERDPSRTPLFQTMFALHTHGDVADPVPGLVAEPFPLGWHPARVDLSLDLYAEDDGGVLGVAIYSQELFDHETVELMTERYLVLLAAAVADPSLPVGRLELLTGRERARLAAWNDTAAELPPLTLVDLVLDQVAAAPDAVAVVAEGTPRRELTYRELAVRAAGLAARLRDRGVGRGRVVAVRMSRGPAMIVALLGVAMAGAAYLPVDPDYPEARVEYMIEDSGAALVLTDADLAGLLSGLPGEDPADAAPAERPSPGDTAYVLYTSGSTGRPKGVVVPHRALTNFLLAMRDLVGSEPSDVWLALTSLSFDISALELYLPLVTGGRVVVAGAETARDGAALARLIAGTGVTHVQATPSGWRVLLAGDLPPVVALAGGEPLPLALAAELRARVRRLVNMYGPTETTIWSTAWEVPERPGRVTIGRPIGNTTVHVVDAEGARVPIGVPGELLIGGAGVAAGYLGRPGLTAERFVRHADERVYRTGDVVRWLADGTLEFIGRTDNQVKLRGHRIELGEIEAVLEAHPAVRQAVAAVRDDLLVAFVVPGVPDGSDASAGSEARTDVLDLRRHVAGHLPGYMVPATVVTLDALPLTPNGKVDRKALPQPRAARSAGIPPRTDAERLVAGVFAEVLGIEDVRADDDFFALGGHSLLATMVTARLPVRIPVRALFTHPTVAALAELLDETATGGDDGPRPRPAGEPAPLSHGQERLWFLHRLDPDDASYTMWIVRRLRGPLDAAALERALAALVSRHESLRTRFPEVDGAPVAVVEPPGPVPVEVVAAADVAHAEALVAERTNAPFDLASRPPLRATLIRLCSADHVLCVVLHHILGDGWSLNVMLDELARLYSGERLDPVPLQFGDVARWQRERNQDELVAYWGERLAGAPPLDLPTDRPRTSPPARKGGFHTFRLPAEDVARLVERSREHGATLFMTLLTAYQSVLAAQSGQSDITIATVASGRDRVELEKTVGYLADVLLIRPGPPVATGLASFGESLERTRDAVLSAFEHQGIPFERLRVPAFQTMAILHNQDTGATPAAFSGLVAEPFAHGFDRVKFDLMLEAWQDERELLVVLSYDAALFDHGTIEAMATRLERVLRQDFAAPPRLITPAEEARLLELGRGPDVAAEPYVPELVASAVRAHRDSRAVGDLTYGELDARAGELAALLRRRGVGPGDIVGVLLGRTPDAVAALLAVWRAGAAYLPLDPAHPGERLAFVLDDSAAALVLTSPDIAGGLPPGIPVVYTSQAVSGSAPDPVPVTGDAVAYVIYTSGSTGTPKGVVVEHRNLAARVSWMVREYGLGPGDVVVQFASLGFDTHAEEIYPALAAGARLTLLPDGAVTLTDHLDGVTVLDLPTAYWHHLVDQIESIAWPPELRLVILGGEQVHEAAVTRWRERFGDRVRLVNTYGPTEATIIATLAELDGSPGRPPIGRPIGGTRVHVLDPAGRLAPPGAAGELCIGGVGVARGYLGRPELTAERFADLCGERVYRTGDRVRWRPDGQLEFLGRLDDQVKVRGFRIEPGEIEARLLAHPEVGEAAVVAIGDTLVGYVTGSADFTELAEFTGAALPPYMVPTAWARLDRLPLTPSGKVDRAALPAPQAHREAYVAPGTDAEELVAEVFGEVLGVEKAGVHDDFFALGGHSLLAVRIVARLRGTTGLELPIRTLFTHPTVGGLARAVEELLIAELDQMSDEEAERLAEELK</sequence>
<dbReference type="Pfam" id="PF00550">
    <property type="entry name" value="PP-binding"/>
    <property type="match status" value="2"/>
</dbReference>
<dbReference type="InterPro" id="IPR045851">
    <property type="entry name" value="AMP-bd_C_sf"/>
</dbReference>
<dbReference type="CDD" id="cd19531">
    <property type="entry name" value="LCL_NRPS-like"/>
    <property type="match status" value="2"/>
</dbReference>
<dbReference type="InterPro" id="IPR042099">
    <property type="entry name" value="ANL_N_sf"/>
</dbReference>
<dbReference type="SMART" id="SM00823">
    <property type="entry name" value="PKS_PP"/>
    <property type="match status" value="2"/>
</dbReference>
<evidence type="ECO:0000259" key="5">
    <source>
        <dbReference type="PROSITE" id="PS50075"/>
    </source>
</evidence>
<evidence type="ECO:0000313" key="6">
    <source>
        <dbReference type="EMBL" id="GIH61647.1"/>
    </source>
</evidence>
<evidence type="ECO:0000256" key="4">
    <source>
        <dbReference type="SAM" id="MobiDB-lite"/>
    </source>
</evidence>
<evidence type="ECO:0000256" key="3">
    <source>
        <dbReference type="ARBA" id="ARBA00022553"/>
    </source>
</evidence>
<keyword evidence="7" id="KW-1185">Reference proteome</keyword>
<dbReference type="PROSITE" id="PS50075">
    <property type="entry name" value="CARRIER"/>
    <property type="match status" value="2"/>
</dbReference>
<dbReference type="Gene3D" id="3.30.559.10">
    <property type="entry name" value="Chloramphenicol acetyltransferase-like domain"/>
    <property type="match status" value="2"/>
</dbReference>
<organism evidence="6 7">
    <name type="scientific">Microbispora siamensis</name>
    <dbReference type="NCBI Taxonomy" id="564413"/>
    <lineage>
        <taxon>Bacteria</taxon>
        <taxon>Bacillati</taxon>
        <taxon>Actinomycetota</taxon>
        <taxon>Actinomycetes</taxon>
        <taxon>Streptosporangiales</taxon>
        <taxon>Streptosporangiaceae</taxon>
        <taxon>Microbispora</taxon>
    </lineage>
</organism>
<dbReference type="PROSITE" id="PS00455">
    <property type="entry name" value="AMP_BINDING"/>
    <property type="match status" value="2"/>
</dbReference>
<dbReference type="InterPro" id="IPR020806">
    <property type="entry name" value="PKS_PP-bd"/>
</dbReference>
<keyword evidence="3" id="KW-0597">Phosphoprotein</keyword>
<dbReference type="Gene3D" id="3.30.300.30">
    <property type="match status" value="2"/>
</dbReference>
<dbReference type="PANTHER" id="PTHR45527">
    <property type="entry name" value="NONRIBOSOMAL PEPTIDE SYNTHETASE"/>
    <property type="match status" value="1"/>
</dbReference>
<comment type="caution">
    <text evidence="6">The sequence shown here is derived from an EMBL/GenBank/DDBJ whole genome shotgun (WGS) entry which is preliminary data.</text>
</comment>
<dbReference type="InterPro" id="IPR000873">
    <property type="entry name" value="AMP-dep_synth/lig_dom"/>
</dbReference>
<dbReference type="InterPro" id="IPR036736">
    <property type="entry name" value="ACP-like_sf"/>
</dbReference>
<dbReference type="NCBIfam" id="TIGR01733">
    <property type="entry name" value="AA-adenyl-dom"/>
    <property type="match status" value="2"/>
</dbReference>
<dbReference type="SUPFAM" id="SSF56801">
    <property type="entry name" value="Acetyl-CoA synthetase-like"/>
    <property type="match status" value="2"/>
</dbReference>
<feature type="domain" description="Carrier" evidence="5">
    <location>
        <begin position="936"/>
        <end position="1007"/>
    </location>
</feature>
<dbReference type="EMBL" id="BOOF01000011">
    <property type="protein sequence ID" value="GIH61647.1"/>
    <property type="molecule type" value="Genomic_DNA"/>
</dbReference>
<dbReference type="Gene3D" id="3.40.50.1820">
    <property type="entry name" value="alpha/beta hydrolase"/>
    <property type="match status" value="1"/>
</dbReference>
<dbReference type="InterPro" id="IPR010071">
    <property type="entry name" value="AA_adenyl_dom"/>
</dbReference>
<gene>
    <name evidence="6" type="ORF">Msi02_24640</name>
</gene>
<dbReference type="PANTHER" id="PTHR45527:SF1">
    <property type="entry name" value="FATTY ACID SYNTHASE"/>
    <property type="match status" value="1"/>
</dbReference>
<dbReference type="Pfam" id="PF13193">
    <property type="entry name" value="AMP-binding_C"/>
    <property type="match status" value="2"/>
</dbReference>
<dbReference type="Gene3D" id="1.10.1200.10">
    <property type="entry name" value="ACP-like"/>
    <property type="match status" value="1"/>
</dbReference>
<dbReference type="InterPro" id="IPR023213">
    <property type="entry name" value="CAT-like_dom_sf"/>
</dbReference>
<protein>
    <recommendedName>
        <fullName evidence="5">Carrier domain-containing protein</fullName>
    </recommendedName>
</protein>
<feature type="region of interest" description="Disordered" evidence="4">
    <location>
        <begin position="1006"/>
        <end position="1025"/>
    </location>
</feature>
<dbReference type="SUPFAM" id="SSF47336">
    <property type="entry name" value="ACP-like"/>
    <property type="match status" value="2"/>
</dbReference>
<accession>A0ABQ4GJP4</accession>
<dbReference type="Proteomes" id="UP000660454">
    <property type="component" value="Unassembled WGS sequence"/>
</dbReference>
<reference evidence="6 7" key="1">
    <citation type="submission" date="2021-01" db="EMBL/GenBank/DDBJ databases">
        <title>Whole genome shotgun sequence of Microbispora siamensis NBRC 104113.</title>
        <authorList>
            <person name="Komaki H."/>
            <person name="Tamura T."/>
        </authorList>
    </citation>
    <scope>NUCLEOTIDE SEQUENCE [LARGE SCALE GENOMIC DNA]</scope>
    <source>
        <strain evidence="6 7">NBRC 104113</strain>
    </source>
</reference>
<dbReference type="InterPro" id="IPR009081">
    <property type="entry name" value="PP-bd_ACP"/>
</dbReference>
<dbReference type="Pfam" id="PF00501">
    <property type="entry name" value="AMP-binding"/>
    <property type="match status" value="2"/>
</dbReference>
<comment type="cofactor">
    <cofactor evidence="1">
        <name>pantetheine 4'-phosphate</name>
        <dbReference type="ChEBI" id="CHEBI:47942"/>
    </cofactor>
</comment>
<proteinExistence type="predicted"/>
<dbReference type="SUPFAM" id="SSF52777">
    <property type="entry name" value="CoA-dependent acyltransferases"/>
    <property type="match status" value="4"/>
</dbReference>
<evidence type="ECO:0000256" key="1">
    <source>
        <dbReference type="ARBA" id="ARBA00001957"/>
    </source>
</evidence>
<dbReference type="PROSITE" id="PS00012">
    <property type="entry name" value="PHOSPHOPANTETHEINE"/>
    <property type="match status" value="2"/>
</dbReference>
<dbReference type="InterPro" id="IPR020845">
    <property type="entry name" value="AMP-binding_CS"/>
</dbReference>
<dbReference type="InterPro" id="IPR025110">
    <property type="entry name" value="AMP-bd_C"/>
</dbReference>
<dbReference type="Gene3D" id="3.30.559.30">
    <property type="entry name" value="Nonribosomal peptide synthetase, condensation domain"/>
    <property type="match status" value="2"/>
</dbReference>
<dbReference type="RefSeq" id="WP_204048447.1">
    <property type="nucleotide sequence ID" value="NZ_BOOF01000011.1"/>
</dbReference>
<dbReference type="InterPro" id="IPR029058">
    <property type="entry name" value="AB_hydrolase_fold"/>
</dbReference>